<keyword evidence="1" id="KW-1133">Transmembrane helix</keyword>
<protein>
    <submittedName>
        <fullName evidence="2">Uncharacterized protein</fullName>
    </submittedName>
</protein>
<dbReference type="OrthoDB" id="2223328at2"/>
<organism evidence="2 3">
    <name type="scientific">Streptococcus danieliae</name>
    <dbReference type="NCBI Taxonomy" id="747656"/>
    <lineage>
        <taxon>Bacteria</taxon>
        <taxon>Bacillati</taxon>
        <taxon>Bacillota</taxon>
        <taxon>Bacilli</taxon>
        <taxon>Lactobacillales</taxon>
        <taxon>Streptococcaceae</taxon>
        <taxon>Streptococcus</taxon>
    </lineage>
</organism>
<dbReference type="RefSeq" id="WP_160331956.1">
    <property type="nucleotide sequence ID" value="NZ_WSRS01000001.1"/>
</dbReference>
<dbReference type="Proteomes" id="UP000461595">
    <property type="component" value="Unassembled WGS sequence"/>
</dbReference>
<feature type="transmembrane region" description="Helical" evidence="1">
    <location>
        <begin position="70"/>
        <end position="91"/>
    </location>
</feature>
<reference evidence="2 3" key="1">
    <citation type="submission" date="2019-12" db="EMBL/GenBank/DDBJ databases">
        <title>Microbes associate with the intestines of laboratory mice.</title>
        <authorList>
            <person name="Navarre W."/>
            <person name="Wong E."/>
        </authorList>
    </citation>
    <scope>NUCLEOTIDE SEQUENCE [LARGE SCALE GENOMIC DNA]</scope>
    <source>
        <strain evidence="2 3">NM51_B2-22</strain>
    </source>
</reference>
<accession>A0A7X3G6M8</accession>
<dbReference type="EMBL" id="WSRS01000001">
    <property type="protein sequence ID" value="MVX58123.1"/>
    <property type="molecule type" value="Genomic_DNA"/>
</dbReference>
<gene>
    <name evidence="2" type="ORF">E5983_00330</name>
</gene>
<dbReference type="AlphaFoldDB" id="A0A7X3G6M8"/>
<sequence>MFRIYSGILLLMFLAAVSGIATIVFFFQWIGINMAFMLVLGLLALYFAPALVLPILLLSVGVHFSGGFSFIADFLSLLIALFWLFMAYMAYHLISEWIKEWRENRS</sequence>
<evidence type="ECO:0000256" key="1">
    <source>
        <dbReference type="SAM" id="Phobius"/>
    </source>
</evidence>
<name>A0A7X3G6M8_9STRE</name>
<keyword evidence="1" id="KW-0472">Membrane</keyword>
<keyword evidence="1" id="KW-0812">Transmembrane</keyword>
<feature type="transmembrane region" description="Helical" evidence="1">
    <location>
        <begin position="36"/>
        <end position="58"/>
    </location>
</feature>
<evidence type="ECO:0000313" key="2">
    <source>
        <dbReference type="EMBL" id="MVX58123.1"/>
    </source>
</evidence>
<proteinExistence type="predicted"/>
<comment type="caution">
    <text evidence="2">The sequence shown here is derived from an EMBL/GenBank/DDBJ whole genome shotgun (WGS) entry which is preliminary data.</text>
</comment>
<feature type="transmembrane region" description="Helical" evidence="1">
    <location>
        <begin position="7"/>
        <end position="30"/>
    </location>
</feature>
<evidence type="ECO:0000313" key="3">
    <source>
        <dbReference type="Proteomes" id="UP000461595"/>
    </source>
</evidence>